<sequence length="46" mass="5490">MKLSDQQLLEAYDQALKLELEDDFISVLKEEMIKRNLEVDKDIESY</sequence>
<proteinExistence type="predicted"/>
<dbReference type="AlphaFoldDB" id="Q9KCW7"/>
<dbReference type="Gene3D" id="1.10.287.1100">
    <property type="entry name" value="Sporulation inhibitor A"/>
    <property type="match status" value="1"/>
</dbReference>
<dbReference type="InterPro" id="IPR015064">
    <property type="entry name" value="Sda"/>
</dbReference>
<dbReference type="Pfam" id="PF08970">
    <property type="entry name" value="Sda"/>
    <property type="match status" value="1"/>
</dbReference>
<dbReference type="KEGG" id="bha:BH1452"/>
<dbReference type="InterPro" id="IPR036916">
    <property type="entry name" value="Sda_sf"/>
</dbReference>
<gene>
    <name evidence="1" type="ordered locus">BH1452</name>
</gene>
<keyword evidence="2" id="KW-1185">Reference proteome</keyword>
<reference evidence="1 2" key="1">
    <citation type="journal article" date="2000" name="Nucleic Acids Res.">
        <title>Complete genome sequence of the alkaliphilic bacterium Bacillus halodurans and genomic sequence comparison with Bacillus subtilis.</title>
        <authorList>
            <person name="Takami H."/>
            <person name="Nakasone K."/>
            <person name="Takaki Y."/>
            <person name="Maeno G."/>
            <person name="Sasaki R."/>
            <person name="Masui N."/>
            <person name="Fuji F."/>
            <person name="Hirama C."/>
            <person name="Nakamura Y."/>
            <person name="Ogasawara N."/>
            <person name="Kuhara S."/>
            <person name="Horikoshi K."/>
        </authorList>
    </citation>
    <scope>NUCLEOTIDE SEQUENCE [LARGE SCALE GENOMIC DNA]</scope>
    <source>
        <strain evidence="2">ATCC BAA-125 / DSM 18197 / FERM 7344 / JCM 9153 / C-125</strain>
    </source>
</reference>
<organism evidence="1 2">
    <name type="scientific">Halalkalibacterium halodurans (strain ATCC BAA-125 / DSM 18197 / FERM 7344 / JCM 9153 / C-125)</name>
    <name type="common">Bacillus halodurans</name>
    <dbReference type="NCBI Taxonomy" id="272558"/>
    <lineage>
        <taxon>Bacteria</taxon>
        <taxon>Bacillati</taxon>
        <taxon>Bacillota</taxon>
        <taxon>Bacilli</taxon>
        <taxon>Bacillales</taxon>
        <taxon>Bacillaceae</taxon>
        <taxon>Halalkalibacterium (ex Joshi et al. 2022)</taxon>
    </lineage>
</organism>
<dbReference type="PIR" id="D83831">
    <property type="entry name" value="D83831"/>
</dbReference>
<accession>Q9KCW7</accession>
<dbReference type="EMBL" id="BA000004">
    <property type="protein sequence ID" value="BAB05171.1"/>
    <property type="molecule type" value="Genomic_DNA"/>
</dbReference>
<dbReference type="RefSeq" id="WP_010897617.1">
    <property type="nucleotide sequence ID" value="NC_002570.2"/>
</dbReference>
<evidence type="ECO:0000313" key="1">
    <source>
        <dbReference type="EMBL" id="BAB05171.1"/>
    </source>
</evidence>
<name>Q9KCW7_HALH5</name>
<dbReference type="SUPFAM" id="SSF100985">
    <property type="entry name" value="Sporulation inhibitor Sda"/>
    <property type="match status" value="1"/>
</dbReference>
<protein>
    <submittedName>
        <fullName evidence="1">BH1452 protein</fullName>
    </submittedName>
</protein>
<dbReference type="HOGENOM" id="CLU_197451_2_0_9"/>
<dbReference type="Proteomes" id="UP000001258">
    <property type="component" value="Chromosome"/>
</dbReference>
<dbReference type="STRING" id="272558.gene:10727350"/>
<evidence type="ECO:0000313" key="2">
    <source>
        <dbReference type="Proteomes" id="UP000001258"/>
    </source>
</evidence>